<proteinExistence type="predicted"/>
<keyword evidence="3" id="KW-1185">Reference proteome</keyword>
<feature type="compositionally biased region" description="Pro residues" evidence="1">
    <location>
        <begin position="1"/>
        <end position="18"/>
    </location>
</feature>
<gene>
    <name evidence="2" type="ORF">M427DRAFT_136356</name>
</gene>
<accession>A0A139ABE0</accession>
<dbReference type="EMBL" id="KQ965775">
    <property type="protein sequence ID" value="KXS13785.1"/>
    <property type="molecule type" value="Genomic_DNA"/>
</dbReference>
<sequence>MSTPATPPQPPLAYPDPEPSSSLLELDPLDSFLALDTDGSSPQTQLHSVPISLLQHQFPSSMSLSHLSNKKAPHQHNHHIYSSLFCYATRPPTPLKSWHISTTPPQPTHRRTLSPSRHTPSTLINDPLIVFGCHRQSVSPVERAKLQLTFVADALKHQLPVTLLVGRDLPQSLVLGTPFPTVTTLPSQPFAHRTPFNNITPRRRFPFRATSPRRIALHLNHPQRYLPAPWAVLPRLSTPR</sequence>
<protein>
    <submittedName>
        <fullName evidence="2">Uncharacterized protein</fullName>
    </submittedName>
</protein>
<organism evidence="2 3">
    <name type="scientific">Gonapodya prolifera (strain JEL478)</name>
    <name type="common">Monoblepharis prolifera</name>
    <dbReference type="NCBI Taxonomy" id="1344416"/>
    <lineage>
        <taxon>Eukaryota</taxon>
        <taxon>Fungi</taxon>
        <taxon>Fungi incertae sedis</taxon>
        <taxon>Chytridiomycota</taxon>
        <taxon>Chytridiomycota incertae sedis</taxon>
        <taxon>Monoblepharidomycetes</taxon>
        <taxon>Monoblepharidales</taxon>
        <taxon>Gonapodyaceae</taxon>
        <taxon>Gonapodya</taxon>
    </lineage>
</organism>
<evidence type="ECO:0000313" key="3">
    <source>
        <dbReference type="Proteomes" id="UP000070544"/>
    </source>
</evidence>
<reference evidence="2 3" key="1">
    <citation type="journal article" date="2015" name="Genome Biol. Evol.">
        <title>Phylogenomic analyses indicate that early fungi evolved digesting cell walls of algal ancestors of land plants.</title>
        <authorList>
            <person name="Chang Y."/>
            <person name="Wang S."/>
            <person name="Sekimoto S."/>
            <person name="Aerts A.L."/>
            <person name="Choi C."/>
            <person name="Clum A."/>
            <person name="LaButti K.M."/>
            <person name="Lindquist E.A."/>
            <person name="Yee Ngan C."/>
            <person name="Ohm R.A."/>
            <person name="Salamov A.A."/>
            <person name="Grigoriev I.V."/>
            <person name="Spatafora J.W."/>
            <person name="Berbee M.L."/>
        </authorList>
    </citation>
    <scope>NUCLEOTIDE SEQUENCE [LARGE SCALE GENOMIC DNA]</scope>
    <source>
        <strain evidence="2 3">JEL478</strain>
    </source>
</reference>
<evidence type="ECO:0000313" key="2">
    <source>
        <dbReference type="EMBL" id="KXS13785.1"/>
    </source>
</evidence>
<evidence type="ECO:0000256" key="1">
    <source>
        <dbReference type="SAM" id="MobiDB-lite"/>
    </source>
</evidence>
<feature type="region of interest" description="Disordered" evidence="1">
    <location>
        <begin position="1"/>
        <end position="23"/>
    </location>
</feature>
<dbReference type="Proteomes" id="UP000070544">
    <property type="component" value="Unassembled WGS sequence"/>
</dbReference>
<name>A0A139ABE0_GONPJ</name>
<dbReference type="AlphaFoldDB" id="A0A139ABE0"/>